<accession>A0ABN2XTE8</accession>
<reference evidence="3 4" key="1">
    <citation type="journal article" date="2019" name="Int. J. Syst. Evol. Microbiol.">
        <title>The Global Catalogue of Microorganisms (GCM) 10K type strain sequencing project: providing services to taxonomists for standard genome sequencing and annotation.</title>
        <authorList>
            <consortium name="The Broad Institute Genomics Platform"/>
            <consortium name="The Broad Institute Genome Sequencing Center for Infectious Disease"/>
            <person name="Wu L."/>
            <person name="Ma J."/>
        </authorList>
    </citation>
    <scope>NUCLEOTIDE SEQUENCE [LARGE SCALE GENOMIC DNA]</scope>
    <source>
        <strain evidence="3 4">JCM 15914</strain>
    </source>
</reference>
<dbReference type="EMBL" id="BAAAQA010000015">
    <property type="protein sequence ID" value="GAA2116338.1"/>
    <property type="molecule type" value="Genomic_DNA"/>
</dbReference>
<comment type="caution">
    <text evidence="3">The sequence shown here is derived from an EMBL/GenBank/DDBJ whole genome shotgun (WGS) entry which is preliminary data.</text>
</comment>
<dbReference type="Proteomes" id="UP001500166">
    <property type="component" value="Unassembled WGS sequence"/>
</dbReference>
<gene>
    <name evidence="3" type="ORF">GCM10009824_14950</name>
</gene>
<evidence type="ECO:0000313" key="3">
    <source>
        <dbReference type="EMBL" id="GAA2116338.1"/>
    </source>
</evidence>
<keyword evidence="1" id="KW-0472">Membrane</keyword>
<protein>
    <recommendedName>
        <fullName evidence="2">General stress protein 17M-like domain-containing protein</fullName>
    </recommendedName>
</protein>
<keyword evidence="4" id="KW-1185">Reference proteome</keyword>
<dbReference type="Pfam" id="PF11181">
    <property type="entry name" value="YflT"/>
    <property type="match status" value="1"/>
</dbReference>
<proteinExistence type="predicted"/>
<feature type="transmembrane region" description="Helical" evidence="1">
    <location>
        <begin position="95"/>
        <end position="121"/>
    </location>
</feature>
<feature type="domain" description="General stress protein 17M-like" evidence="2">
    <location>
        <begin position="18"/>
        <end position="92"/>
    </location>
</feature>
<feature type="transmembrane region" description="Helical" evidence="1">
    <location>
        <begin position="67"/>
        <end position="89"/>
    </location>
</feature>
<keyword evidence="1" id="KW-1133">Transmembrane helix</keyword>
<sequence>MSEPVQAPQISTDVKYETIARFPDYVEAQALVDQLSDKEFDVSTVKIVGEGLRSEEFVTGRMTKGRAALAGLGSGAWFGLFIGILFGLFAPGFGLLSIILWSVVIGAIWGAIFGFVAHLATGGKRDFKSLKTMAADTYLVQVQASRANEAMSVLGR</sequence>
<name>A0ABN2XTE8_9MICC</name>
<dbReference type="RefSeq" id="WP_016996592.1">
    <property type="nucleotide sequence ID" value="NZ_BAAAQA010000015.1"/>
</dbReference>
<evidence type="ECO:0000259" key="2">
    <source>
        <dbReference type="Pfam" id="PF11181"/>
    </source>
</evidence>
<evidence type="ECO:0000313" key="4">
    <source>
        <dbReference type="Proteomes" id="UP001500166"/>
    </source>
</evidence>
<evidence type="ECO:0000256" key="1">
    <source>
        <dbReference type="SAM" id="Phobius"/>
    </source>
</evidence>
<organism evidence="3 4">
    <name type="scientific">Kocuria atrinae</name>
    <dbReference type="NCBI Taxonomy" id="592377"/>
    <lineage>
        <taxon>Bacteria</taxon>
        <taxon>Bacillati</taxon>
        <taxon>Actinomycetota</taxon>
        <taxon>Actinomycetes</taxon>
        <taxon>Micrococcales</taxon>
        <taxon>Micrococcaceae</taxon>
        <taxon>Kocuria</taxon>
    </lineage>
</organism>
<dbReference type="InterPro" id="IPR025889">
    <property type="entry name" value="GSP17M-like_dom"/>
</dbReference>
<keyword evidence="1" id="KW-0812">Transmembrane</keyword>